<dbReference type="AlphaFoldDB" id="A0A3M7SPD2"/>
<comment type="caution">
    <text evidence="1">The sequence shown here is derived from an EMBL/GenBank/DDBJ whole genome shotgun (WGS) entry which is preliminary data.</text>
</comment>
<evidence type="ECO:0000313" key="1">
    <source>
        <dbReference type="EMBL" id="RNA37663.1"/>
    </source>
</evidence>
<accession>A0A3M7SPD2</accession>
<proteinExistence type="predicted"/>
<name>A0A3M7SPD2_BRAPC</name>
<evidence type="ECO:0000313" key="2">
    <source>
        <dbReference type="Proteomes" id="UP000276133"/>
    </source>
</evidence>
<keyword evidence="2" id="KW-1185">Reference proteome</keyword>
<sequence length="72" mass="8119">MACILLQNADYDRQACGGGLLGGRLWLHIVLYKIIIKFDKNVKKKKIPRECRQHALRPSFAASTSSQHPIAE</sequence>
<gene>
    <name evidence="1" type="ORF">BpHYR1_027007</name>
</gene>
<organism evidence="1 2">
    <name type="scientific">Brachionus plicatilis</name>
    <name type="common">Marine rotifer</name>
    <name type="synonym">Brachionus muelleri</name>
    <dbReference type="NCBI Taxonomy" id="10195"/>
    <lineage>
        <taxon>Eukaryota</taxon>
        <taxon>Metazoa</taxon>
        <taxon>Spiralia</taxon>
        <taxon>Gnathifera</taxon>
        <taxon>Rotifera</taxon>
        <taxon>Eurotatoria</taxon>
        <taxon>Monogononta</taxon>
        <taxon>Pseudotrocha</taxon>
        <taxon>Ploima</taxon>
        <taxon>Brachionidae</taxon>
        <taxon>Brachionus</taxon>
    </lineage>
</organism>
<reference evidence="1 2" key="1">
    <citation type="journal article" date="2018" name="Sci. Rep.">
        <title>Genomic signatures of local adaptation to the degree of environmental predictability in rotifers.</title>
        <authorList>
            <person name="Franch-Gras L."/>
            <person name="Hahn C."/>
            <person name="Garcia-Roger E.M."/>
            <person name="Carmona M.J."/>
            <person name="Serra M."/>
            <person name="Gomez A."/>
        </authorList>
    </citation>
    <scope>NUCLEOTIDE SEQUENCE [LARGE SCALE GENOMIC DNA]</scope>
    <source>
        <strain evidence="1">HYR1</strain>
    </source>
</reference>
<dbReference type="Proteomes" id="UP000276133">
    <property type="component" value="Unassembled WGS sequence"/>
</dbReference>
<dbReference type="EMBL" id="REGN01001010">
    <property type="protein sequence ID" value="RNA37663.1"/>
    <property type="molecule type" value="Genomic_DNA"/>
</dbReference>
<protein>
    <submittedName>
        <fullName evidence="1">Uncharacterized protein</fullName>
    </submittedName>
</protein>